<name>A0A6C0J516_9ZZZZ</name>
<evidence type="ECO:0000256" key="1">
    <source>
        <dbReference type="SAM" id="MobiDB-lite"/>
    </source>
</evidence>
<feature type="compositionally biased region" description="Low complexity" evidence="1">
    <location>
        <begin position="54"/>
        <end position="77"/>
    </location>
</feature>
<reference evidence="2" key="1">
    <citation type="journal article" date="2020" name="Nature">
        <title>Giant virus diversity and host interactions through global metagenomics.</title>
        <authorList>
            <person name="Schulz F."/>
            <person name="Roux S."/>
            <person name="Paez-Espino D."/>
            <person name="Jungbluth S."/>
            <person name="Walsh D.A."/>
            <person name="Denef V.J."/>
            <person name="McMahon K.D."/>
            <person name="Konstantinidis K.T."/>
            <person name="Eloe-Fadrosh E.A."/>
            <person name="Kyrpides N.C."/>
            <person name="Woyke T."/>
        </authorList>
    </citation>
    <scope>NUCLEOTIDE SEQUENCE</scope>
    <source>
        <strain evidence="2">GVMAG-M-3300025727-45</strain>
    </source>
</reference>
<feature type="region of interest" description="Disordered" evidence="1">
    <location>
        <begin position="52"/>
        <end position="87"/>
    </location>
</feature>
<dbReference type="EMBL" id="MN740316">
    <property type="protein sequence ID" value="QHT99795.1"/>
    <property type="molecule type" value="Genomic_DNA"/>
</dbReference>
<sequence>MSEKKAEENQLSVSPLEVILGSIDLATSRGAFRMQELQLISQAYAMITQTPVKEQAGQAGQAGQDGQAEEAGSSEQGQGQGQTRQVSELERAIQGILALRK</sequence>
<protein>
    <submittedName>
        <fullName evidence="2">Uncharacterized protein</fullName>
    </submittedName>
</protein>
<organism evidence="2">
    <name type="scientific">viral metagenome</name>
    <dbReference type="NCBI Taxonomy" id="1070528"/>
    <lineage>
        <taxon>unclassified sequences</taxon>
        <taxon>metagenomes</taxon>
        <taxon>organismal metagenomes</taxon>
    </lineage>
</organism>
<accession>A0A6C0J516</accession>
<evidence type="ECO:0000313" key="2">
    <source>
        <dbReference type="EMBL" id="QHT99795.1"/>
    </source>
</evidence>
<proteinExistence type="predicted"/>
<dbReference type="AlphaFoldDB" id="A0A6C0J516"/>